<evidence type="ECO:0000313" key="2">
    <source>
        <dbReference type="Proteomes" id="UP001234989"/>
    </source>
</evidence>
<dbReference type="Proteomes" id="UP001234989">
    <property type="component" value="Chromosome 1"/>
</dbReference>
<protein>
    <submittedName>
        <fullName evidence="1">Uncharacterized protein</fullName>
    </submittedName>
</protein>
<gene>
    <name evidence="1" type="ORF">MTR67_002788</name>
</gene>
<reference evidence="1" key="1">
    <citation type="submission" date="2023-08" db="EMBL/GenBank/DDBJ databases">
        <title>A de novo genome assembly of Solanum verrucosum Schlechtendal, a Mexican diploid species geographically isolated from the other diploid A-genome species in potato relatives.</title>
        <authorList>
            <person name="Hosaka K."/>
        </authorList>
    </citation>
    <scope>NUCLEOTIDE SEQUENCE</scope>
    <source>
        <tissue evidence="1">Young leaves</tissue>
    </source>
</reference>
<keyword evidence="2" id="KW-1185">Reference proteome</keyword>
<dbReference type="AlphaFoldDB" id="A0AAF0PQU6"/>
<proteinExistence type="predicted"/>
<accession>A0AAF0PQU6</accession>
<dbReference type="EMBL" id="CP133612">
    <property type="protein sequence ID" value="WMV09403.1"/>
    <property type="molecule type" value="Genomic_DNA"/>
</dbReference>
<organism evidence="1 2">
    <name type="scientific">Solanum verrucosum</name>
    <dbReference type="NCBI Taxonomy" id="315347"/>
    <lineage>
        <taxon>Eukaryota</taxon>
        <taxon>Viridiplantae</taxon>
        <taxon>Streptophyta</taxon>
        <taxon>Embryophyta</taxon>
        <taxon>Tracheophyta</taxon>
        <taxon>Spermatophyta</taxon>
        <taxon>Magnoliopsida</taxon>
        <taxon>eudicotyledons</taxon>
        <taxon>Gunneridae</taxon>
        <taxon>Pentapetalae</taxon>
        <taxon>asterids</taxon>
        <taxon>lamiids</taxon>
        <taxon>Solanales</taxon>
        <taxon>Solanaceae</taxon>
        <taxon>Solanoideae</taxon>
        <taxon>Solaneae</taxon>
        <taxon>Solanum</taxon>
    </lineage>
</organism>
<sequence length="140" mass="15929">MFDGLEQWSPQKRRVHQKLTGSVATSLTMNLSVNSRIYITKGCNTEKCMSHECTDKKTDIPCSLSDNHLFTNFVWGKSFSWKTLFALLSLIHPLGILDKKPKGFLLGEIDIDDGDLDTELELLTKMDEDELGFQQHRAHS</sequence>
<evidence type="ECO:0000313" key="1">
    <source>
        <dbReference type="EMBL" id="WMV09403.1"/>
    </source>
</evidence>
<name>A0AAF0PQU6_SOLVR</name>